<keyword evidence="2" id="KW-1185">Reference proteome</keyword>
<accession>A0A2R6P098</accession>
<dbReference type="AlphaFoldDB" id="A0A2R6P098"/>
<name>A0A2R6P098_9APHY</name>
<evidence type="ECO:0000313" key="2">
    <source>
        <dbReference type="Proteomes" id="UP000186601"/>
    </source>
</evidence>
<reference evidence="1 2" key="1">
    <citation type="submission" date="2018-02" db="EMBL/GenBank/DDBJ databases">
        <title>Genome sequence of the basidiomycete white-rot fungus Phlebia centrifuga.</title>
        <authorList>
            <person name="Granchi Z."/>
            <person name="Peng M."/>
            <person name="de Vries R.P."/>
            <person name="Hilden K."/>
            <person name="Makela M.R."/>
            <person name="Grigoriev I."/>
            <person name="Riley R."/>
        </authorList>
    </citation>
    <scope>NUCLEOTIDE SEQUENCE [LARGE SCALE GENOMIC DNA]</scope>
    <source>
        <strain evidence="1 2">FBCC195</strain>
    </source>
</reference>
<protein>
    <submittedName>
        <fullName evidence="1">Uncharacterized protein</fullName>
    </submittedName>
</protein>
<sequence>MVVNLRLVLATLGDSARGTAAIGASEYTCMEALATVLEAGPSAQEWDRLYALSLLGVLIAVVTAAKVHQAAETEPDTMACRRLQSQALGVLQTLVSVAAPTDLQYFCNQTILTPSGPSETAFYERCCLQLNCNECVTGEPLRQFFEFMLCITQFPEMRPGRMRVRHEHVSLSMCAVNACRRQLRMGDETHTWGVLNEGFRLIAWVLFSTRIFTL</sequence>
<evidence type="ECO:0000313" key="1">
    <source>
        <dbReference type="EMBL" id="PSR82081.1"/>
    </source>
</evidence>
<comment type="caution">
    <text evidence="1">The sequence shown here is derived from an EMBL/GenBank/DDBJ whole genome shotgun (WGS) entry which is preliminary data.</text>
</comment>
<dbReference type="EMBL" id="MLYV02000600">
    <property type="protein sequence ID" value="PSR82081.1"/>
    <property type="molecule type" value="Genomic_DNA"/>
</dbReference>
<gene>
    <name evidence="1" type="ORF">PHLCEN_2v6151</name>
</gene>
<proteinExistence type="predicted"/>
<dbReference type="Proteomes" id="UP000186601">
    <property type="component" value="Unassembled WGS sequence"/>
</dbReference>
<organism evidence="1 2">
    <name type="scientific">Hermanssonia centrifuga</name>
    <dbReference type="NCBI Taxonomy" id="98765"/>
    <lineage>
        <taxon>Eukaryota</taxon>
        <taxon>Fungi</taxon>
        <taxon>Dikarya</taxon>
        <taxon>Basidiomycota</taxon>
        <taxon>Agaricomycotina</taxon>
        <taxon>Agaricomycetes</taxon>
        <taxon>Polyporales</taxon>
        <taxon>Meruliaceae</taxon>
        <taxon>Hermanssonia</taxon>
    </lineage>
</organism>